<dbReference type="HOGENOM" id="CLU_980650_0_0_1"/>
<dbReference type="GO" id="GO:0031593">
    <property type="term" value="F:polyubiquitin modification-dependent protein binding"/>
    <property type="evidence" value="ECO:0007669"/>
    <property type="project" value="TreeGrafter"/>
</dbReference>
<dbReference type="KEGG" id="tbl:TBLA_0B03240"/>
<organism evidence="2 3">
    <name type="scientific">Henningerozyma blattae (strain ATCC 34711 / CBS 6284 / DSM 70876 / NBRC 10599 / NRRL Y-10934 / UCD 77-7)</name>
    <name type="common">Yeast</name>
    <name type="synonym">Tetrapisispora blattae</name>
    <dbReference type="NCBI Taxonomy" id="1071380"/>
    <lineage>
        <taxon>Eukaryota</taxon>
        <taxon>Fungi</taxon>
        <taxon>Dikarya</taxon>
        <taxon>Ascomycota</taxon>
        <taxon>Saccharomycotina</taxon>
        <taxon>Saccharomycetes</taxon>
        <taxon>Saccharomycetales</taxon>
        <taxon>Saccharomycetaceae</taxon>
        <taxon>Henningerozyma</taxon>
    </lineage>
</organism>
<dbReference type="AlphaFoldDB" id="I2GYG3"/>
<dbReference type="GO" id="GO:0006511">
    <property type="term" value="P:ubiquitin-dependent protein catabolic process"/>
    <property type="evidence" value="ECO:0007669"/>
    <property type="project" value="TreeGrafter"/>
</dbReference>
<accession>I2GYG3</accession>
<dbReference type="eggNOG" id="KOG0010">
    <property type="taxonomic scope" value="Eukaryota"/>
</dbReference>
<dbReference type="STRING" id="1071380.I2GYG3"/>
<dbReference type="PRINTS" id="PR00348">
    <property type="entry name" value="UBIQUITIN"/>
</dbReference>
<dbReference type="EMBL" id="HE806317">
    <property type="protein sequence ID" value="CCH59165.1"/>
    <property type="molecule type" value="Genomic_DNA"/>
</dbReference>
<gene>
    <name evidence="2" type="primary">TBLA0B03240</name>
    <name evidence="2" type="ORF">TBLA_0B03240</name>
</gene>
<dbReference type="PANTHER" id="PTHR10677">
    <property type="entry name" value="UBIQUILIN"/>
    <property type="match status" value="1"/>
</dbReference>
<dbReference type="PROSITE" id="PS50053">
    <property type="entry name" value="UBIQUITIN_2"/>
    <property type="match status" value="1"/>
</dbReference>
<proteinExistence type="predicted"/>
<dbReference type="Gene3D" id="3.10.20.90">
    <property type="entry name" value="Phosphatidylinositol 3-kinase Catalytic Subunit, Chain A, domain 1"/>
    <property type="match status" value="1"/>
</dbReference>
<dbReference type="InterPro" id="IPR015496">
    <property type="entry name" value="Ubiquilin"/>
</dbReference>
<dbReference type="Pfam" id="PF00240">
    <property type="entry name" value="ubiquitin"/>
    <property type="match status" value="1"/>
</dbReference>
<dbReference type="SUPFAM" id="SSF54236">
    <property type="entry name" value="Ubiquitin-like"/>
    <property type="match status" value="1"/>
</dbReference>
<dbReference type="InterPro" id="IPR019956">
    <property type="entry name" value="Ubiquitin_dom"/>
</dbReference>
<evidence type="ECO:0000313" key="2">
    <source>
        <dbReference type="EMBL" id="CCH59165.1"/>
    </source>
</evidence>
<name>I2GYG3_HENB6</name>
<dbReference type="InterPro" id="IPR029071">
    <property type="entry name" value="Ubiquitin-like_domsf"/>
</dbReference>
<sequence length="284" mass="32547">MISVNIKFKEEKFTIESELDELISDITIKIKDHLDIPPNNQRLIYSGRILDPEKTLKDYNFKDGHCIIVIIHKEEKNNLHPPPNNTTNLNPNNSVYPASNTPINSPTPFGEGNIITITTTSPDPYGVRSNEVHDPEVERELLQVLDHPRSFQENEMLLNNQNLLRFLIQTNPHLRHMDINGARQVLRDPRLQRAFMDVNFLNQQISLRRTAIEHANNGITHPGSSNETITVVTRIDESGNLVGNAVDQEQYRRNQIEVALQAHRQALDRLQNQNQQQQHPPPGK</sequence>
<dbReference type="Proteomes" id="UP000002866">
    <property type="component" value="Chromosome 2"/>
</dbReference>
<keyword evidence="3" id="KW-1185">Reference proteome</keyword>
<dbReference type="InParanoid" id="I2GYG3"/>
<dbReference type="GO" id="GO:0005829">
    <property type="term" value="C:cytosol"/>
    <property type="evidence" value="ECO:0007669"/>
    <property type="project" value="TreeGrafter"/>
</dbReference>
<evidence type="ECO:0000259" key="1">
    <source>
        <dbReference type="PROSITE" id="PS50053"/>
    </source>
</evidence>
<reference evidence="2 3" key="1">
    <citation type="journal article" date="2011" name="Proc. Natl. Acad. Sci. U.S.A.">
        <title>Evolutionary erosion of yeast sex chromosomes by mating-type switching accidents.</title>
        <authorList>
            <person name="Gordon J.L."/>
            <person name="Armisen D."/>
            <person name="Proux-Wera E."/>
            <person name="Oheigeartaigh S.S."/>
            <person name="Byrne K.P."/>
            <person name="Wolfe K.H."/>
        </authorList>
    </citation>
    <scope>NUCLEOTIDE SEQUENCE [LARGE SCALE GENOMIC DNA]</scope>
    <source>
        <strain evidence="3">ATCC 34711 / CBS 6284 / DSM 70876 / NBRC 10599 / NRRL Y-10934 / UCD 77-7</strain>
    </source>
</reference>
<dbReference type="SMART" id="SM00213">
    <property type="entry name" value="UBQ"/>
    <property type="match status" value="1"/>
</dbReference>
<dbReference type="PANTHER" id="PTHR10677:SF3">
    <property type="entry name" value="FI07626P-RELATED"/>
    <property type="match status" value="1"/>
</dbReference>
<dbReference type="GeneID" id="14494551"/>
<dbReference type="InterPro" id="IPR000626">
    <property type="entry name" value="Ubiquitin-like_dom"/>
</dbReference>
<dbReference type="RefSeq" id="XP_004178684.1">
    <property type="nucleotide sequence ID" value="XM_004178636.1"/>
</dbReference>
<dbReference type="OrthoDB" id="419317at2759"/>
<feature type="domain" description="Ubiquitin-like" evidence="1">
    <location>
        <begin position="2"/>
        <end position="76"/>
    </location>
</feature>
<protein>
    <recommendedName>
        <fullName evidence="1">Ubiquitin-like domain-containing protein</fullName>
    </recommendedName>
</protein>
<evidence type="ECO:0000313" key="3">
    <source>
        <dbReference type="Proteomes" id="UP000002866"/>
    </source>
</evidence>